<dbReference type="KEGG" id="pvv:PVVCY_1101960"/>
<dbReference type="GeneID" id="19960727"/>
<dbReference type="RefSeq" id="XP_008624399.1">
    <property type="nucleotide sequence ID" value="XM_008626177.1"/>
</dbReference>
<accession>A0A449BV49</accession>
<evidence type="ECO:0000313" key="2">
    <source>
        <dbReference type="Proteomes" id="UP000290582"/>
    </source>
</evidence>
<sequence>MKKKILLTTVRNIEKRFFFTKHKTEQVNKIVYDYFYTDIKIYNVIDVPDIKKLMFQGNNSTTTIPTITNHNVNDDILNKNEQAICSISSDTKLVENNMNGNINNDIFNEQLKHVVNNYLCNYITNSKYFNHLCIFYIYNNEKDKFYELMKKFSNYCFGYEDLFILFYLICKINYKDKDIICYMLKVFEIYYYKIDNTFSYNISNLLFYPYDNLYAAINNLPLFYKIKLINLDKYYFEKINKLKGDSAENLPGLSHENSTAKKLVKKNDTGEEAENSSDIDKNENFENFEKFENNENTICNKIDESTTGNVLENLQEVDMEAYEKRISKDSIKFINLNIKKEKKYIKTKEIKYEGLKLKSSLITQIKNQVERKEINPFEAKEILSIFINDNKLAEKNYYMTDFINSIVNYFIENNKNILRNNLLIFLVFLDNIKYYSNKKLNNKIEELLQEYIPSMANINAKYVDDFVNEQVIMPSYTNGQDEQNETTSDESISILNLLYNQEYTYNFSLYDENKFYENKSQHIMNKIFKNYFFLICYILNLPLKYHILKSYINLFDIFLDILKGHRNIYYSFEICDISLICTFFLKKKIIDNKIVSNLFSILSYKIDELLLNIPNQDVSPNSNMSNNEKLNPLTKKNEYPIPLNDIVIFLHFINYYNLKYDKLCKQLIMICFNKYHHLNDTQQFIFFNTIEAMKKKNMMTDLKYILDYFMYDKNMEFFLNKNKHIQKESLGFLFAN</sequence>
<dbReference type="OrthoDB" id="370755at2759"/>
<organism evidence="1 2">
    <name type="scientific">Plasmodium vinckei vinckei</name>
    <dbReference type="NCBI Taxonomy" id="54757"/>
    <lineage>
        <taxon>Eukaryota</taxon>
        <taxon>Sar</taxon>
        <taxon>Alveolata</taxon>
        <taxon>Apicomplexa</taxon>
        <taxon>Aconoidasida</taxon>
        <taxon>Haemosporida</taxon>
        <taxon>Plasmodiidae</taxon>
        <taxon>Plasmodium</taxon>
        <taxon>Plasmodium (Vinckeia)</taxon>
    </lineage>
</organism>
<dbReference type="VEuPathDB" id="PlasmoDB:PVVCY_1101960"/>
<evidence type="ECO:0000313" key="1">
    <source>
        <dbReference type="EMBL" id="VEV57314.1"/>
    </source>
</evidence>
<dbReference type="Proteomes" id="UP000290582">
    <property type="component" value="Chromosome PVVCY_11"/>
</dbReference>
<reference evidence="1 2" key="1">
    <citation type="submission" date="2019-01" db="EMBL/GenBank/DDBJ databases">
        <authorList>
            <person name="Ramaprasad A."/>
        </authorList>
    </citation>
    <scope>NUCLEOTIDE SEQUENCE [LARGE SCALE GENOMIC DNA]</scope>
</reference>
<gene>
    <name evidence="1" type="ORF">PVVCY_1101960</name>
</gene>
<proteinExistence type="predicted"/>
<dbReference type="AlphaFoldDB" id="A0A449BV49"/>
<name>A0A449BV49_PLAVN</name>
<dbReference type="EMBL" id="LR215067">
    <property type="protein sequence ID" value="VEV57314.1"/>
    <property type="molecule type" value="Genomic_DNA"/>
</dbReference>
<protein>
    <submittedName>
        <fullName evidence="1">Uncharacterized protein</fullName>
    </submittedName>
</protein>